<feature type="transmembrane region" description="Helical" evidence="1">
    <location>
        <begin position="6"/>
        <end position="33"/>
    </location>
</feature>
<reference evidence="2" key="1">
    <citation type="submission" date="2021-01" db="EMBL/GenBank/DDBJ databases">
        <authorList>
            <person name="Li R."/>
            <person name="Bekaert M."/>
        </authorList>
    </citation>
    <scope>NUCLEOTIDE SEQUENCE</scope>
    <source>
        <strain evidence="2">Farmed</strain>
    </source>
</reference>
<evidence type="ECO:0000313" key="2">
    <source>
        <dbReference type="EMBL" id="CAE1327264.1"/>
    </source>
</evidence>
<keyword evidence="3" id="KW-1185">Reference proteome</keyword>
<evidence type="ECO:0000313" key="3">
    <source>
        <dbReference type="Proteomes" id="UP000597762"/>
    </source>
</evidence>
<gene>
    <name evidence="2" type="ORF">SPHA_76767</name>
</gene>
<keyword evidence="1" id="KW-0472">Membrane</keyword>
<keyword evidence="1" id="KW-1133">Transmembrane helix</keyword>
<dbReference type="AlphaFoldDB" id="A0A812ETJ7"/>
<keyword evidence="1" id="KW-0812">Transmembrane</keyword>
<accession>A0A812ETJ7</accession>
<evidence type="ECO:0000256" key="1">
    <source>
        <dbReference type="SAM" id="Phobius"/>
    </source>
</evidence>
<sequence>MISLFYIFLTFFTSFFFYLFFFYSLSPTSLLLLPYIWRSFGVRIATTLVKYYPSADIAMFNLTIRHSFGKFVPNSMNSHLHTTPSPIILRHLILGVSQKISTYLAPPSLSLLLVGGSCSPLMTTNTDVRTSIIPNSGGYSTAKHRLMVARFQEDPSLSSSFLLFYSAILFSSISS</sequence>
<dbReference type="Proteomes" id="UP000597762">
    <property type="component" value="Unassembled WGS sequence"/>
</dbReference>
<comment type="caution">
    <text evidence="2">The sequence shown here is derived from an EMBL/GenBank/DDBJ whole genome shotgun (WGS) entry which is preliminary data.</text>
</comment>
<organism evidence="2 3">
    <name type="scientific">Acanthosepion pharaonis</name>
    <name type="common">Pharaoh cuttlefish</name>
    <name type="synonym">Sepia pharaonis</name>
    <dbReference type="NCBI Taxonomy" id="158019"/>
    <lineage>
        <taxon>Eukaryota</taxon>
        <taxon>Metazoa</taxon>
        <taxon>Spiralia</taxon>
        <taxon>Lophotrochozoa</taxon>
        <taxon>Mollusca</taxon>
        <taxon>Cephalopoda</taxon>
        <taxon>Coleoidea</taxon>
        <taxon>Decapodiformes</taxon>
        <taxon>Sepiida</taxon>
        <taxon>Sepiina</taxon>
        <taxon>Sepiidae</taxon>
        <taxon>Acanthosepion</taxon>
    </lineage>
</organism>
<protein>
    <submittedName>
        <fullName evidence="2">Uncharacterized protein</fullName>
    </submittedName>
</protein>
<dbReference type="EMBL" id="CAHIKZ030005497">
    <property type="protein sequence ID" value="CAE1327264.1"/>
    <property type="molecule type" value="Genomic_DNA"/>
</dbReference>
<name>A0A812ETJ7_ACAPH</name>
<proteinExistence type="predicted"/>